<reference evidence="9" key="1">
    <citation type="submission" date="2021-03" db="EMBL/GenBank/DDBJ databases">
        <title>Comparative genomics and phylogenomic investigation of the class Geoglossomycetes provide insights into ecological specialization and systematics.</title>
        <authorList>
            <person name="Melie T."/>
            <person name="Pirro S."/>
            <person name="Miller A.N."/>
            <person name="Quandt A."/>
        </authorList>
    </citation>
    <scope>NUCLEOTIDE SEQUENCE</scope>
    <source>
        <strain evidence="9">GBOQ0MN5Z8</strain>
    </source>
</reference>
<evidence type="ECO:0000256" key="2">
    <source>
        <dbReference type="ARBA" id="ARBA00022771"/>
    </source>
</evidence>
<name>A0A9P8IHI3_9PEZI</name>
<dbReference type="Proteomes" id="UP000698800">
    <property type="component" value="Unassembled WGS sequence"/>
</dbReference>
<evidence type="ECO:0000256" key="4">
    <source>
        <dbReference type="PIRNR" id="PIRNR023577"/>
    </source>
</evidence>
<dbReference type="InterPro" id="IPR016818">
    <property type="entry name" value="NOSIP"/>
</dbReference>
<gene>
    <name evidence="9" type="ORF">FGG08_000993</name>
</gene>
<comment type="caution">
    <text evidence="9">The sequence shown here is derived from an EMBL/GenBank/DDBJ whole genome shotgun (WGS) entry which is preliminary data.</text>
</comment>
<keyword evidence="1" id="KW-0479">Metal-binding</keyword>
<sequence>MSHSKRNTSLAFFTSHERSLLKSTWGSQATRLTRDSFLLFSSCRLCLLPSRSPVACAANGDIFCRECAVNNLLAQRKDIKRLEKESERQRVEEEEDIRKAEEEARVRAVEEFEKVQIGLEGKVVRGVDKKAIGREGGKALIEDDNKGEPQGKKRKFELDEEELLRIAREERAKAKRTIQVEKTESSKSQLPSFWVPSLTPSSNTSNTLHHVPKSAKLNPICPASSEDNPHKSSLKTLVTVNFTEEKDEKTGEMARVCPSCKKVLSNGSKAMLTKPCGHVICKPCVDKFMTPRHDRPDPHSPDAEHSSVRCYVCDTDLTGGKGSRGGKGDKEKERVRPGLVQISSDGTGFAGGGKNLVERQGVAFQC</sequence>
<feature type="domain" description="RING-type" evidence="8">
    <location>
        <begin position="257"/>
        <end position="314"/>
    </location>
</feature>
<feature type="coiled-coil region" evidence="6">
    <location>
        <begin position="65"/>
        <end position="111"/>
    </location>
</feature>
<dbReference type="GO" id="GO:0005634">
    <property type="term" value="C:nucleus"/>
    <property type="evidence" value="ECO:0007669"/>
    <property type="project" value="UniProtKB-SubCell"/>
</dbReference>
<evidence type="ECO:0000256" key="1">
    <source>
        <dbReference type="ARBA" id="ARBA00022723"/>
    </source>
</evidence>
<evidence type="ECO:0000256" key="3">
    <source>
        <dbReference type="ARBA" id="ARBA00022833"/>
    </source>
</evidence>
<keyword evidence="10" id="KW-1185">Reference proteome</keyword>
<evidence type="ECO:0000259" key="8">
    <source>
        <dbReference type="PROSITE" id="PS50089"/>
    </source>
</evidence>
<accession>A0A9P8IHI3</accession>
<protein>
    <recommendedName>
        <fullName evidence="8">RING-type domain-containing protein</fullName>
    </recommendedName>
</protein>
<evidence type="ECO:0000256" key="6">
    <source>
        <dbReference type="SAM" id="Coils"/>
    </source>
</evidence>
<dbReference type="Gene3D" id="3.30.40.10">
    <property type="entry name" value="Zinc/RING finger domain, C3HC4 (zinc finger)"/>
    <property type="match status" value="1"/>
</dbReference>
<dbReference type="PANTHER" id="PTHR13063:SF10">
    <property type="entry name" value="NITRIC OXIDE SYNTHASE-INTERACTING PROTEIN"/>
    <property type="match status" value="1"/>
</dbReference>
<organism evidence="9 10">
    <name type="scientific">Glutinoglossum americanum</name>
    <dbReference type="NCBI Taxonomy" id="1670608"/>
    <lineage>
        <taxon>Eukaryota</taxon>
        <taxon>Fungi</taxon>
        <taxon>Dikarya</taxon>
        <taxon>Ascomycota</taxon>
        <taxon>Pezizomycotina</taxon>
        <taxon>Geoglossomycetes</taxon>
        <taxon>Geoglossales</taxon>
        <taxon>Geoglossaceae</taxon>
        <taxon>Glutinoglossum</taxon>
    </lineage>
</organism>
<dbReference type="FunFam" id="3.30.40.10:FF:000673">
    <property type="entry name" value="RING finger domain protein, putative"/>
    <property type="match status" value="1"/>
</dbReference>
<feature type="compositionally biased region" description="Basic and acidic residues" evidence="7">
    <location>
        <begin position="326"/>
        <end position="336"/>
    </location>
</feature>
<dbReference type="PIRSF" id="PIRSF023577">
    <property type="entry name" value="ENOS_interacting"/>
    <property type="match status" value="1"/>
</dbReference>
<dbReference type="AlphaFoldDB" id="A0A9P8IHI3"/>
<dbReference type="SUPFAM" id="SSF57850">
    <property type="entry name" value="RING/U-box"/>
    <property type="match status" value="1"/>
</dbReference>
<dbReference type="PROSITE" id="PS00518">
    <property type="entry name" value="ZF_RING_1"/>
    <property type="match status" value="1"/>
</dbReference>
<dbReference type="PROSITE" id="PS50089">
    <property type="entry name" value="ZF_RING_2"/>
    <property type="match status" value="1"/>
</dbReference>
<dbReference type="GO" id="GO:0061630">
    <property type="term" value="F:ubiquitin protein ligase activity"/>
    <property type="evidence" value="ECO:0007669"/>
    <property type="project" value="InterPro"/>
</dbReference>
<evidence type="ECO:0000256" key="7">
    <source>
        <dbReference type="SAM" id="MobiDB-lite"/>
    </source>
</evidence>
<comment type="subcellular location">
    <subcellularLocation>
        <location evidence="4">Nucleus</location>
    </subcellularLocation>
</comment>
<dbReference type="InterPro" id="IPR013083">
    <property type="entry name" value="Znf_RING/FYVE/PHD"/>
</dbReference>
<keyword evidence="4" id="KW-0539">Nucleus</keyword>
<proteinExistence type="inferred from homology"/>
<dbReference type="OrthoDB" id="116827at2759"/>
<dbReference type="InterPro" id="IPR001841">
    <property type="entry name" value="Znf_RING"/>
</dbReference>
<dbReference type="PANTHER" id="PTHR13063">
    <property type="entry name" value="ENOS INTERACTING PROTEIN"/>
    <property type="match status" value="1"/>
</dbReference>
<dbReference type="InterPro" id="IPR017907">
    <property type="entry name" value="Znf_RING_CS"/>
</dbReference>
<dbReference type="GO" id="GO:0008270">
    <property type="term" value="F:zinc ion binding"/>
    <property type="evidence" value="ECO:0007669"/>
    <property type="project" value="UniProtKB-KW"/>
</dbReference>
<evidence type="ECO:0000313" key="9">
    <source>
        <dbReference type="EMBL" id="KAH0544913.1"/>
    </source>
</evidence>
<keyword evidence="3" id="KW-0862">Zinc</keyword>
<feature type="region of interest" description="Disordered" evidence="7">
    <location>
        <begin position="320"/>
        <end position="354"/>
    </location>
</feature>
<comment type="similarity">
    <text evidence="4">Belongs to the NOSIP family.</text>
</comment>
<keyword evidence="2 5" id="KW-0863">Zinc-finger</keyword>
<keyword evidence="6" id="KW-0175">Coiled coil</keyword>
<dbReference type="EMBL" id="JAGHQL010000012">
    <property type="protein sequence ID" value="KAH0544913.1"/>
    <property type="molecule type" value="Genomic_DNA"/>
</dbReference>
<evidence type="ECO:0000256" key="5">
    <source>
        <dbReference type="PROSITE-ProRule" id="PRU00175"/>
    </source>
</evidence>
<evidence type="ECO:0000313" key="10">
    <source>
        <dbReference type="Proteomes" id="UP000698800"/>
    </source>
</evidence>